<evidence type="ECO:0000313" key="2">
    <source>
        <dbReference type="EMBL" id="KIZ16380.1"/>
    </source>
</evidence>
<evidence type="ECO:0000313" key="3">
    <source>
        <dbReference type="Proteomes" id="UP000032458"/>
    </source>
</evidence>
<dbReference type="Proteomes" id="UP000032458">
    <property type="component" value="Unassembled WGS sequence"/>
</dbReference>
<accession>A0A0D7CKJ9</accession>
<reference evidence="2 3" key="1">
    <citation type="submission" date="2014-09" db="EMBL/GenBank/DDBJ databases">
        <title>Draft genome sequence of Streptomyces natalensis ATCC 27448, producer of the antifungal pimaricin.</title>
        <authorList>
            <person name="Mendes M.V."/>
            <person name="Beites T."/>
            <person name="Pires S."/>
            <person name="Santos C.L."/>
            <person name="Moradas-Ferreira P."/>
        </authorList>
    </citation>
    <scope>NUCLEOTIDE SEQUENCE [LARGE SCALE GENOMIC DNA]</scope>
    <source>
        <strain evidence="2 3">ATCC 27448</strain>
    </source>
</reference>
<feature type="region of interest" description="Disordered" evidence="1">
    <location>
        <begin position="81"/>
        <end position="104"/>
    </location>
</feature>
<protein>
    <submittedName>
        <fullName evidence="2">Uncharacterized protein</fullName>
    </submittedName>
</protein>
<dbReference type="PATRIC" id="fig|1240678.4.peg.4268"/>
<dbReference type="RefSeq" id="WP_030066437.1">
    <property type="nucleotide sequence ID" value="NZ_JRKI01000028.1"/>
</dbReference>
<dbReference type="AlphaFoldDB" id="A0A0D7CKJ9"/>
<dbReference type="Gene3D" id="3.40.630.30">
    <property type="match status" value="1"/>
</dbReference>
<sequence length="158" mass="17368">MTSAEVRSGTREDIDEVTEILTDAFAEGRLYQWMFTTQELHRRPAPGYFGWVVEENLEVGEVFLCEDIGGLLLSHLASKNPGQSAYAAPPCSRRTRHATGSRLPRCGMTSDLDLNPRVGARRQDDVVGDGSPHSYERAATAEMCGARRKVNTAQVEAA</sequence>
<dbReference type="EMBL" id="JRKI01000028">
    <property type="protein sequence ID" value="KIZ16380.1"/>
    <property type="molecule type" value="Genomic_DNA"/>
</dbReference>
<gene>
    <name evidence="2" type="ORF">SNA_20215</name>
</gene>
<evidence type="ECO:0000256" key="1">
    <source>
        <dbReference type="SAM" id="MobiDB-lite"/>
    </source>
</evidence>
<organism evidence="2 3">
    <name type="scientific">Streptomyces natalensis ATCC 27448</name>
    <dbReference type="NCBI Taxonomy" id="1240678"/>
    <lineage>
        <taxon>Bacteria</taxon>
        <taxon>Bacillati</taxon>
        <taxon>Actinomycetota</taxon>
        <taxon>Actinomycetes</taxon>
        <taxon>Kitasatosporales</taxon>
        <taxon>Streptomycetaceae</taxon>
        <taxon>Streptomyces</taxon>
    </lineage>
</organism>
<name>A0A0D7CKJ9_9ACTN</name>
<comment type="caution">
    <text evidence="2">The sequence shown here is derived from an EMBL/GenBank/DDBJ whole genome shotgun (WGS) entry which is preliminary data.</text>
</comment>
<proteinExistence type="predicted"/>
<keyword evidence="3" id="KW-1185">Reference proteome</keyword>